<evidence type="ECO:0008006" key="4">
    <source>
        <dbReference type="Google" id="ProtNLM"/>
    </source>
</evidence>
<evidence type="ECO:0000313" key="3">
    <source>
        <dbReference type="Proteomes" id="UP000823922"/>
    </source>
</evidence>
<comment type="caution">
    <text evidence="2">The sequence shown here is derived from an EMBL/GenBank/DDBJ whole genome shotgun (WGS) entry which is preliminary data.</text>
</comment>
<name>A0A9D2QKU4_9FIRM</name>
<keyword evidence="1" id="KW-1133">Transmembrane helix</keyword>
<gene>
    <name evidence="2" type="ORF">H9926_15195</name>
</gene>
<protein>
    <recommendedName>
        <fullName evidence="4">DUF4367 domain-containing protein</fullName>
    </recommendedName>
</protein>
<accession>A0A9D2QKU4</accession>
<proteinExistence type="predicted"/>
<keyword evidence="1" id="KW-0472">Membrane</keyword>
<reference evidence="2" key="1">
    <citation type="journal article" date="2021" name="PeerJ">
        <title>Extensive microbial diversity within the chicken gut microbiome revealed by metagenomics and culture.</title>
        <authorList>
            <person name="Gilroy R."/>
            <person name="Ravi A."/>
            <person name="Getino M."/>
            <person name="Pursley I."/>
            <person name="Horton D.L."/>
            <person name="Alikhan N.F."/>
            <person name="Baker D."/>
            <person name="Gharbi K."/>
            <person name="Hall N."/>
            <person name="Watson M."/>
            <person name="Adriaenssens E.M."/>
            <person name="Foster-Nyarko E."/>
            <person name="Jarju S."/>
            <person name="Secka A."/>
            <person name="Antonio M."/>
            <person name="Oren A."/>
            <person name="Chaudhuri R.R."/>
            <person name="La Ragione R."/>
            <person name="Hildebrand F."/>
            <person name="Pallen M.J."/>
        </authorList>
    </citation>
    <scope>NUCLEOTIDE SEQUENCE</scope>
    <source>
        <strain evidence="2">ChiBcec1-1630</strain>
    </source>
</reference>
<feature type="transmembrane region" description="Helical" evidence="1">
    <location>
        <begin position="56"/>
        <end position="78"/>
    </location>
</feature>
<dbReference type="EMBL" id="DWVS01000398">
    <property type="protein sequence ID" value="HJC89341.1"/>
    <property type="molecule type" value="Genomic_DNA"/>
</dbReference>
<evidence type="ECO:0000313" key="2">
    <source>
        <dbReference type="EMBL" id="HJC89341.1"/>
    </source>
</evidence>
<organism evidence="2 3">
    <name type="scientific">Candidatus Eisenbergiella intestinigallinarum</name>
    <dbReference type="NCBI Taxonomy" id="2838549"/>
    <lineage>
        <taxon>Bacteria</taxon>
        <taxon>Bacillati</taxon>
        <taxon>Bacillota</taxon>
        <taxon>Clostridia</taxon>
        <taxon>Lachnospirales</taxon>
        <taxon>Lachnospiraceae</taxon>
        <taxon>Eisenbergiella</taxon>
    </lineage>
</organism>
<dbReference type="AlphaFoldDB" id="A0A9D2QKU4"/>
<sequence length="268" mass="29489">MRKDRTDERIARWFGGEADQISVPTDLKKKIDSQIDLRIDDMERSRHMKKFSTKKVILAVAAVALIGSVTVAAAGRLASSSSHSYLNNQVKDYSALAGVEEEVGFAFPSVEEFSNGFRFASALPVDSSDYDEDGNVLSGYKGVDLTYTDGTQDVSAYIYPSRSYEGETTGAPGVTPVWEGEKGGISLTVTRTVHKFVPADYEKTEEDIQAEQEGRLVFAYGSNEVEETVSYNCRFEKDGLSYELLGFDLTMEPEQLAEMAAELATMGE</sequence>
<reference evidence="2" key="2">
    <citation type="submission" date="2021-04" db="EMBL/GenBank/DDBJ databases">
        <authorList>
            <person name="Gilroy R."/>
        </authorList>
    </citation>
    <scope>NUCLEOTIDE SEQUENCE</scope>
    <source>
        <strain evidence="2">ChiBcec1-1630</strain>
    </source>
</reference>
<evidence type="ECO:0000256" key="1">
    <source>
        <dbReference type="SAM" id="Phobius"/>
    </source>
</evidence>
<dbReference type="Proteomes" id="UP000823922">
    <property type="component" value="Unassembled WGS sequence"/>
</dbReference>
<keyword evidence="1" id="KW-0812">Transmembrane</keyword>